<evidence type="ECO:0000313" key="2">
    <source>
        <dbReference type="Proteomes" id="UP001363622"/>
    </source>
</evidence>
<sequence>MNVIDVVANIMQRLSERIRIRINQVLHTIHSSSRLCGNGIDLLEGVLNVLHVGDQDGGDVRIVGGDAAAAAAGVGDGGGGGREARARVQEGFAGEELRLARLDGFVLPEGLCAGEEGGSGGGELYRRRDARVSGGEGGAQHVERAAGGVVLLEEERQRGDDADVGGGGDGARRLVGRVVDEVEAVGLREEQVALLAGVARQAGDVDVWDETVSLAEIVDRGGGKHGGGWLGSLVSMRSVREVGELTICWRSTRSPI</sequence>
<evidence type="ECO:0000313" key="1">
    <source>
        <dbReference type="EMBL" id="KAK7515353.1"/>
    </source>
</evidence>
<proteinExistence type="predicted"/>
<dbReference type="Proteomes" id="UP001363622">
    <property type="component" value="Unassembled WGS sequence"/>
</dbReference>
<name>A0ABR1KJZ3_9PEZI</name>
<gene>
    <name evidence="1" type="ORF">IWZ03DRAFT_201197</name>
</gene>
<dbReference type="EMBL" id="JBBPHU010000007">
    <property type="protein sequence ID" value="KAK7515353.1"/>
    <property type="molecule type" value="Genomic_DNA"/>
</dbReference>
<keyword evidence="2" id="KW-1185">Reference proteome</keyword>
<reference evidence="1 2" key="1">
    <citation type="submission" date="2024-04" db="EMBL/GenBank/DDBJ databases">
        <title>Phyllosticta paracitricarpa is synonymous to the EU quarantine fungus P. citricarpa based on phylogenomic analyses.</title>
        <authorList>
            <consortium name="Lawrence Berkeley National Laboratory"/>
            <person name="Van Ingen-Buijs V.A."/>
            <person name="Van Westerhoven A.C."/>
            <person name="Haridas S."/>
            <person name="Skiadas P."/>
            <person name="Martin F."/>
            <person name="Groenewald J.Z."/>
            <person name="Crous P.W."/>
            <person name="Seidl M.F."/>
        </authorList>
    </citation>
    <scope>NUCLEOTIDE SEQUENCE [LARGE SCALE GENOMIC DNA]</scope>
    <source>
        <strain evidence="1 2">CBS 123371</strain>
    </source>
</reference>
<protein>
    <submittedName>
        <fullName evidence="1">Uncharacterized protein</fullName>
    </submittedName>
</protein>
<comment type="caution">
    <text evidence="1">The sequence shown here is derived from an EMBL/GenBank/DDBJ whole genome shotgun (WGS) entry which is preliminary data.</text>
</comment>
<organism evidence="1 2">
    <name type="scientific">Phyllosticta citriasiana</name>
    <dbReference type="NCBI Taxonomy" id="595635"/>
    <lineage>
        <taxon>Eukaryota</taxon>
        <taxon>Fungi</taxon>
        <taxon>Dikarya</taxon>
        <taxon>Ascomycota</taxon>
        <taxon>Pezizomycotina</taxon>
        <taxon>Dothideomycetes</taxon>
        <taxon>Dothideomycetes incertae sedis</taxon>
        <taxon>Botryosphaeriales</taxon>
        <taxon>Phyllostictaceae</taxon>
        <taxon>Phyllosticta</taxon>
    </lineage>
</organism>
<accession>A0ABR1KJZ3</accession>